<keyword evidence="2" id="KW-1185">Reference proteome</keyword>
<accession>A0ABP1W8K8</accession>
<proteinExistence type="predicted"/>
<comment type="caution">
    <text evidence="1">The sequence shown here is derived from an EMBL/GenBank/DDBJ whole genome shotgun (WGS) entry which is preliminary data.</text>
</comment>
<evidence type="ECO:0008006" key="3">
    <source>
        <dbReference type="Google" id="ProtNLM"/>
    </source>
</evidence>
<evidence type="ECO:0000313" key="1">
    <source>
        <dbReference type="EMBL" id="CCJ80898.1"/>
    </source>
</evidence>
<dbReference type="EMBL" id="CAKZ01000077">
    <property type="protein sequence ID" value="CCJ80898.1"/>
    <property type="molecule type" value="Genomic_DNA"/>
</dbReference>
<sequence length="87" mass="8943">MLPIIRKGDKTTHGGAVVTCSSTMKFGGIGVARKGDKVSCPVPGHGMTVIIEGNPRYLDNGIPVAFQGHKCACGCSLISSFVPAKVA</sequence>
<reference evidence="2" key="1">
    <citation type="journal article" date="2012" name="PLoS ONE">
        <title>Comparative analysis of genome sequences covering the seven cronobacter species.</title>
        <authorList>
            <person name="Joseph S."/>
            <person name="Desai P."/>
            <person name="Ji Y."/>
            <person name="Cummings C.A."/>
            <person name="Shih R."/>
            <person name="Degoricija L."/>
            <person name="Rico A."/>
            <person name="Brzoska P."/>
            <person name="Hamby S.E."/>
            <person name="Masood N."/>
            <person name="Hariri S."/>
            <person name="Sonbol H."/>
            <person name="Chuzhanova N."/>
            <person name="McClelland M."/>
            <person name="Furtado M.R."/>
            <person name="Forsythe S.J."/>
        </authorList>
    </citation>
    <scope>NUCLEOTIDE SEQUENCE [LARGE SCALE GENOMIC DNA]</scope>
    <source>
        <strain evidence="2">1210</strain>
    </source>
</reference>
<dbReference type="CDD" id="cd14744">
    <property type="entry name" value="PAAR_CT_2"/>
    <property type="match status" value="1"/>
</dbReference>
<name>A0ABP1W8K8_9ENTR</name>
<gene>
    <name evidence="1" type="ORF">BN134_1623</name>
</gene>
<dbReference type="Proteomes" id="UP000009342">
    <property type="component" value="Unassembled WGS sequence"/>
</dbReference>
<dbReference type="Pfam" id="PF05488">
    <property type="entry name" value="PAAR_motif"/>
    <property type="match status" value="1"/>
</dbReference>
<dbReference type="InterPro" id="IPR008727">
    <property type="entry name" value="PAAR_motif"/>
</dbReference>
<organism evidence="1 2">
    <name type="scientific">Cronobacter dublinensis 1210</name>
    <dbReference type="NCBI Taxonomy" id="1208656"/>
    <lineage>
        <taxon>Bacteria</taxon>
        <taxon>Pseudomonadati</taxon>
        <taxon>Pseudomonadota</taxon>
        <taxon>Gammaproteobacteria</taxon>
        <taxon>Enterobacterales</taxon>
        <taxon>Enterobacteriaceae</taxon>
        <taxon>Cronobacter</taxon>
    </lineage>
</organism>
<evidence type="ECO:0000313" key="2">
    <source>
        <dbReference type="Proteomes" id="UP000009342"/>
    </source>
</evidence>
<protein>
    <recommendedName>
        <fullName evidence="3">PAAR domain-containing protein</fullName>
    </recommendedName>
</protein>
<dbReference type="Gene3D" id="2.60.200.60">
    <property type="match status" value="1"/>
</dbReference>